<dbReference type="PANTHER" id="PTHR43249">
    <property type="entry name" value="UDP-N-ACETYL-2-AMINO-2-DEOXY-D-GLUCURONATE OXIDASE"/>
    <property type="match status" value="1"/>
</dbReference>
<dbReference type="Pfam" id="PF22725">
    <property type="entry name" value="GFO_IDH_MocA_C3"/>
    <property type="match status" value="1"/>
</dbReference>
<dbReference type="Proteomes" id="UP001589609">
    <property type="component" value="Unassembled WGS sequence"/>
</dbReference>
<dbReference type="Gene3D" id="3.40.50.720">
    <property type="entry name" value="NAD(P)-binding Rossmann-like Domain"/>
    <property type="match status" value="1"/>
</dbReference>
<dbReference type="RefSeq" id="WP_379951112.1">
    <property type="nucleotide sequence ID" value="NZ_JBHMAF010000171.1"/>
</dbReference>
<feature type="domain" description="Gfo/Idh/MocA-like oxidoreductase N-terminal" evidence="1">
    <location>
        <begin position="5"/>
        <end position="121"/>
    </location>
</feature>
<evidence type="ECO:0000259" key="1">
    <source>
        <dbReference type="Pfam" id="PF01408"/>
    </source>
</evidence>
<evidence type="ECO:0000259" key="2">
    <source>
        <dbReference type="Pfam" id="PF22725"/>
    </source>
</evidence>
<keyword evidence="4" id="KW-1185">Reference proteome</keyword>
<reference evidence="3 4" key="1">
    <citation type="submission" date="2024-09" db="EMBL/GenBank/DDBJ databases">
        <authorList>
            <person name="Sun Q."/>
            <person name="Mori K."/>
        </authorList>
    </citation>
    <scope>NUCLEOTIDE SEQUENCE [LARGE SCALE GENOMIC DNA]</scope>
    <source>
        <strain evidence="3 4">JCM 11201</strain>
    </source>
</reference>
<dbReference type="InterPro" id="IPR000683">
    <property type="entry name" value="Gfo/Idh/MocA-like_OxRdtase_N"/>
</dbReference>
<evidence type="ECO:0000313" key="4">
    <source>
        <dbReference type="Proteomes" id="UP001589609"/>
    </source>
</evidence>
<protein>
    <submittedName>
        <fullName evidence="3">Gfo/Idh/MocA family protein</fullName>
    </submittedName>
</protein>
<proteinExistence type="predicted"/>
<dbReference type="SUPFAM" id="SSF51735">
    <property type="entry name" value="NAD(P)-binding Rossmann-fold domains"/>
    <property type="match status" value="1"/>
</dbReference>
<feature type="domain" description="GFO/IDH/MocA-like oxidoreductase" evidence="2">
    <location>
        <begin position="132"/>
        <end position="255"/>
    </location>
</feature>
<comment type="caution">
    <text evidence="3">The sequence shown here is derived from an EMBL/GenBank/DDBJ whole genome shotgun (WGS) entry which is preliminary data.</text>
</comment>
<dbReference type="InterPro" id="IPR055170">
    <property type="entry name" value="GFO_IDH_MocA-like_dom"/>
</dbReference>
<accession>A0ABV5WKF9</accession>
<dbReference type="InterPro" id="IPR036291">
    <property type="entry name" value="NAD(P)-bd_dom_sf"/>
</dbReference>
<gene>
    <name evidence="3" type="ORF">ACFFMS_21405</name>
</gene>
<dbReference type="Pfam" id="PF01408">
    <property type="entry name" value="GFO_IDH_MocA"/>
    <property type="match status" value="1"/>
</dbReference>
<dbReference type="SUPFAM" id="SSF55347">
    <property type="entry name" value="Glyceraldehyde-3-phosphate dehydrogenase-like, C-terminal domain"/>
    <property type="match status" value="1"/>
</dbReference>
<dbReference type="EMBL" id="JBHMAF010000171">
    <property type="protein sequence ID" value="MFB9760835.1"/>
    <property type="molecule type" value="Genomic_DNA"/>
</dbReference>
<dbReference type="InterPro" id="IPR052515">
    <property type="entry name" value="Gfo/Idh/MocA_Oxidoreductase"/>
</dbReference>
<name>A0ABV5WKF9_9BACI</name>
<organism evidence="3 4">
    <name type="scientific">Ectobacillus funiculus</name>
    <dbReference type="NCBI Taxonomy" id="137993"/>
    <lineage>
        <taxon>Bacteria</taxon>
        <taxon>Bacillati</taxon>
        <taxon>Bacillota</taxon>
        <taxon>Bacilli</taxon>
        <taxon>Bacillales</taxon>
        <taxon>Bacillaceae</taxon>
        <taxon>Ectobacillus</taxon>
    </lineage>
</organism>
<dbReference type="PANTHER" id="PTHR43249:SF1">
    <property type="entry name" value="D-GLUCOSIDE 3-DEHYDROGENASE"/>
    <property type="match status" value="1"/>
</dbReference>
<dbReference type="Gene3D" id="3.30.360.10">
    <property type="entry name" value="Dihydrodipicolinate Reductase, domain 2"/>
    <property type="match status" value="1"/>
</dbReference>
<sequence length="355" mass="38444">MNCEFRFAIIGCGVISQTHQEQIAAIDGASLVAVSDINEEKARRMAEKTGADWYVDYREMLKREDIDIVNILTPSGMHAEMAIEAARAGKHVIVEKPMDITLEKAKMMIQECRQAGVKLAVISQHRFDPSTARVKADVEAGKFGDMVLGQAAVNWYRTQGYYDSGDWRGTWSLDGGGALMNQSIHTIDLLQYLMGPVDSIQAYTATLAHERIEVEDVAVASIRFKNGALGTITGTTSAYPGLSARLEVFGTHGTAVINNDQLTHHYLRAADEQGAMYGGGGAVNLAAQESAADGSGAADPAAINGYAHRLQILDMMAAIREDREPLVNGEEGLKPLEIILAIYKSAQTRETITIG</sequence>
<evidence type="ECO:0000313" key="3">
    <source>
        <dbReference type="EMBL" id="MFB9760835.1"/>
    </source>
</evidence>